<feature type="domain" description="NTCP5/P3 N-terminal" evidence="9">
    <location>
        <begin position="96"/>
        <end position="181"/>
    </location>
</feature>
<evidence type="ECO:0000256" key="6">
    <source>
        <dbReference type="ARBA" id="ARBA00022989"/>
    </source>
</evidence>
<evidence type="ECO:0000313" key="10">
    <source>
        <dbReference type="EMBL" id="KAG6921678.1"/>
    </source>
</evidence>
<dbReference type="Gene3D" id="1.20.1530.20">
    <property type="match status" value="1"/>
</dbReference>
<keyword evidence="5" id="KW-0769">Symport</keyword>
<dbReference type="InterPro" id="IPR057103">
    <property type="entry name" value="NTCP5_P3_N"/>
</dbReference>
<dbReference type="PANTHER" id="PTHR10361:SF3">
    <property type="entry name" value="P3 PROTEIN"/>
    <property type="match status" value="1"/>
</dbReference>
<dbReference type="OrthoDB" id="203097at2759"/>
<evidence type="ECO:0000256" key="1">
    <source>
        <dbReference type="ARBA" id="ARBA00004141"/>
    </source>
</evidence>
<evidence type="ECO:0000256" key="5">
    <source>
        <dbReference type="ARBA" id="ARBA00022847"/>
    </source>
</evidence>
<dbReference type="Pfam" id="PF01758">
    <property type="entry name" value="SBF"/>
    <property type="match status" value="1"/>
</dbReference>
<organism evidence="10 11">
    <name type="scientific">Chelydra serpentina</name>
    <name type="common">Snapping turtle</name>
    <name type="synonym">Testudo serpentina</name>
    <dbReference type="NCBI Taxonomy" id="8475"/>
    <lineage>
        <taxon>Eukaryota</taxon>
        <taxon>Metazoa</taxon>
        <taxon>Chordata</taxon>
        <taxon>Craniata</taxon>
        <taxon>Vertebrata</taxon>
        <taxon>Euteleostomi</taxon>
        <taxon>Archelosauria</taxon>
        <taxon>Testudinata</taxon>
        <taxon>Testudines</taxon>
        <taxon>Cryptodira</taxon>
        <taxon>Durocryptodira</taxon>
        <taxon>Americhelydia</taxon>
        <taxon>Chelydroidea</taxon>
        <taxon>Chelydridae</taxon>
        <taxon>Chelydra</taxon>
    </lineage>
</organism>
<feature type="transmembrane region" description="Helical" evidence="8">
    <location>
        <begin position="357"/>
        <end position="379"/>
    </location>
</feature>
<comment type="similarity">
    <text evidence="2">Belongs to the bile acid:sodium symporter (BASS) (TC 2.A.28) family.</text>
</comment>
<protein>
    <submittedName>
        <fullName evidence="10">Solute carrier family 10 member 3</fullName>
    </submittedName>
</protein>
<gene>
    <name evidence="10" type="primary">SLC10A3</name>
    <name evidence="10" type="ORF">G0U57_005940</name>
</gene>
<keyword evidence="4 8" id="KW-0812">Transmembrane</keyword>
<dbReference type="Proteomes" id="UP000765507">
    <property type="component" value="Unassembled WGS sequence"/>
</dbReference>
<evidence type="ECO:0000256" key="3">
    <source>
        <dbReference type="ARBA" id="ARBA00022448"/>
    </source>
</evidence>
<feature type="transmembrane region" description="Helical" evidence="8">
    <location>
        <begin position="325"/>
        <end position="345"/>
    </location>
</feature>
<feature type="transmembrane region" description="Helical" evidence="8">
    <location>
        <begin position="455"/>
        <end position="476"/>
    </location>
</feature>
<feature type="non-terminal residue" evidence="10">
    <location>
        <position position="485"/>
    </location>
</feature>
<evidence type="ECO:0000256" key="7">
    <source>
        <dbReference type="ARBA" id="ARBA00023136"/>
    </source>
</evidence>
<evidence type="ECO:0000256" key="8">
    <source>
        <dbReference type="SAM" id="Phobius"/>
    </source>
</evidence>
<dbReference type="PANTHER" id="PTHR10361">
    <property type="entry name" value="SODIUM-BILE ACID COTRANSPORTER"/>
    <property type="match status" value="1"/>
</dbReference>
<keyword evidence="3" id="KW-0813">Transport</keyword>
<feature type="transmembrane region" description="Helical" evidence="8">
    <location>
        <begin position="278"/>
        <end position="305"/>
    </location>
</feature>
<evidence type="ECO:0000313" key="11">
    <source>
        <dbReference type="Proteomes" id="UP000765507"/>
    </source>
</evidence>
<keyword evidence="7 8" id="KW-0472">Membrane</keyword>
<dbReference type="InterPro" id="IPR002657">
    <property type="entry name" value="BilAc:Na_symport/Acr3"/>
</dbReference>
<evidence type="ECO:0000256" key="2">
    <source>
        <dbReference type="ARBA" id="ARBA00006528"/>
    </source>
</evidence>
<name>A0A8T1RYL1_CHESE</name>
<dbReference type="GO" id="GO:0016020">
    <property type="term" value="C:membrane"/>
    <property type="evidence" value="ECO:0007669"/>
    <property type="project" value="UniProtKB-SubCell"/>
</dbReference>
<keyword evidence="6 8" id="KW-1133">Transmembrane helix</keyword>
<sequence length="485" mass="51611">PTLCTPPTAWLWAAPSTSAAQPVPCSRVGGQQLAALAKTCPPSLSPLRLLLSPAPHSLPPGWRGHPVTEWRGPPRILAERRPHVPEPLETKRPWARSRGIMVVSSRYLGANGTAGSTRLSAASLAPAVLTVENVSTLCCGAGGFVVAIRSGPAGLAPLRLRLLDRHQLVEERDEFRVRVLPGEEPEHPGLGHFSENPLLYALLPLIFVNKCAFGCKVELEALRDLARQPHPVLLGILGQFVAMPLYGYLMSLAFALPKALALGLVVTCSSPGGGGGYLYSLLLGGDVTLAISMTLLSTVAAAGLMPLSSALYGRLLNAHQSLHVPFAKILATLLFIAVPISAGLLVKCKLPRVARLLLLLIKPFSFALILGGLFMAYHMGAFILADVRPPVVLAGLSVPLFGLLLGYLLAACLRLPGPHRRTVSIEVGVQNSLLALAVLQLSFRRRQADYASQAPFVVALSSTAEMLLLVLGHLLYKKLRPPASP</sequence>
<evidence type="ECO:0000259" key="9">
    <source>
        <dbReference type="Pfam" id="PF24690"/>
    </source>
</evidence>
<dbReference type="GO" id="GO:0008508">
    <property type="term" value="F:bile acid:sodium symporter activity"/>
    <property type="evidence" value="ECO:0007669"/>
    <property type="project" value="TreeGrafter"/>
</dbReference>
<dbReference type="InterPro" id="IPR038770">
    <property type="entry name" value="Na+/solute_symporter_sf"/>
</dbReference>
<comment type="subcellular location">
    <subcellularLocation>
        <location evidence="1">Membrane</location>
        <topology evidence="1">Multi-pass membrane protein</topology>
    </subcellularLocation>
</comment>
<dbReference type="EMBL" id="JAHGAV010001807">
    <property type="protein sequence ID" value="KAG6921678.1"/>
    <property type="molecule type" value="Genomic_DNA"/>
</dbReference>
<keyword evidence="11" id="KW-1185">Reference proteome</keyword>
<dbReference type="InterPro" id="IPR004710">
    <property type="entry name" value="Bilac:Na_transpt"/>
</dbReference>
<accession>A0A8T1RYL1</accession>
<reference evidence="10 11" key="1">
    <citation type="journal article" date="2020" name="G3 (Bethesda)">
        <title>Draft Genome of the Common Snapping Turtle, Chelydra serpentina, a Model for Phenotypic Plasticity in Reptiles.</title>
        <authorList>
            <person name="Das D."/>
            <person name="Singh S.K."/>
            <person name="Bierstedt J."/>
            <person name="Erickson A."/>
            <person name="Galli G.L.J."/>
            <person name="Crossley D.A. 2nd"/>
            <person name="Rhen T."/>
        </authorList>
    </citation>
    <scope>NUCLEOTIDE SEQUENCE [LARGE SCALE GENOMIC DNA]</scope>
    <source>
        <strain evidence="10">KW</strain>
    </source>
</reference>
<comment type="caution">
    <text evidence="10">The sequence shown here is derived from an EMBL/GenBank/DDBJ whole genome shotgun (WGS) entry which is preliminary data.</text>
</comment>
<dbReference type="AlphaFoldDB" id="A0A8T1RYL1"/>
<dbReference type="Pfam" id="PF24690">
    <property type="entry name" value="NTCP5_P3_N"/>
    <property type="match status" value="1"/>
</dbReference>
<feature type="transmembrane region" description="Helical" evidence="8">
    <location>
        <begin position="391"/>
        <end position="413"/>
    </location>
</feature>
<evidence type="ECO:0000256" key="4">
    <source>
        <dbReference type="ARBA" id="ARBA00022692"/>
    </source>
</evidence>
<proteinExistence type="inferred from homology"/>